<comment type="caution">
    <text evidence="1">The sequence shown here is derived from an EMBL/GenBank/DDBJ whole genome shotgun (WGS) entry which is preliminary data.</text>
</comment>
<gene>
    <name evidence="1" type="ORF">AAEO50_19325</name>
</gene>
<dbReference type="Proteomes" id="UP001389717">
    <property type="component" value="Unassembled WGS sequence"/>
</dbReference>
<dbReference type="Pfam" id="PF10750">
    <property type="entry name" value="DUF2536"/>
    <property type="match status" value="1"/>
</dbReference>
<reference evidence="1 2" key="1">
    <citation type="submission" date="2024-04" db="EMBL/GenBank/DDBJ databases">
        <title>Bacillus oryzaecorticis sp. nov., a moderately halophilic bacterium isolated from rice husks.</title>
        <authorList>
            <person name="Zhu H.-S."/>
        </authorList>
    </citation>
    <scope>NUCLEOTIDE SEQUENCE [LARGE SCALE GENOMIC DNA]</scope>
    <source>
        <strain evidence="1 2">ZC255</strain>
    </source>
</reference>
<proteinExistence type="predicted"/>
<dbReference type="InterPro" id="IPR019686">
    <property type="entry name" value="DUF2536"/>
</dbReference>
<keyword evidence="2" id="KW-1185">Reference proteome</keyword>
<dbReference type="EMBL" id="JBBYAF010000054">
    <property type="protein sequence ID" value="MEL3974446.1"/>
    <property type="molecule type" value="Genomic_DNA"/>
</dbReference>
<accession>A0ABU9KEB5</accession>
<sequence length="70" mass="8253">MNISFDLIQDKVEFFEADRLQTLEKKIEEQIEHNKAIMLAVRAVQHQVAIDEDGRRLYTAVVHFKVNNQK</sequence>
<name>A0ABU9KEB5_9BACI</name>
<evidence type="ECO:0000313" key="1">
    <source>
        <dbReference type="EMBL" id="MEL3974446.1"/>
    </source>
</evidence>
<organism evidence="1 2">
    <name type="scientific">Rossellomorea oryzaecorticis</name>
    <dbReference type="NCBI Taxonomy" id="1396505"/>
    <lineage>
        <taxon>Bacteria</taxon>
        <taxon>Bacillati</taxon>
        <taxon>Bacillota</taxon>
        <taxon>Bacilli</taxon>
        <taxon>Bacillales</taxon>
        <taxon>Bacillaceae</taxon>
        <taxon>Rossellomorea</taxon>
    </lineage>
</organism>
<dbReference type="RefSeq" id="WP_341985985.1">
    <property type="nucleotide sequence ID" value="NZ_JBBYAF010000054.1"/>
</dbReference>
<protein>
    <submittedName>
        <fullName evidence="1">DUF2536 family protein</fullName>
    </submittedName>
</protein>
<evidence type="ECO:0000313" key="2">
    <source>
        <dbReference type="Proteomes" id="UP001389717"/>
    </source>
</evidence>